<dbReference type="Gene3D" id="1.10.150.20">
    <property type="entry name" value="5' to 3' exonuclease, C-terminal subdomain"/>
    <property type="match status" value="1"/>
</dbReference>
<keyword evidence="8" id="KW-0067">ATP-binding</keyword>
<evidence type="ECO:0000256" key="6">
    <source>
        <dbReference type="HAMAP-Rule" id="MF_00031"/>
    </source>
</evidence>
<dbReference type="OrthoDB" id="5293449at2"/>
<protein>
    <recommendedName>
        <fullName evidence="6">Holliday junction branch migration complex subunit RuvA</fullName>
    </recommendedName>
</protein>
<evidence type="ECO:0000256" key="4">
    <source>
        <dbReference type="ARBA" id="ARBA00023172"/>
    </source>
</evidence>
<dbReference type="NCBIfam" id="TIGR00084">
    <property type="entry name" value="ruvA"/>
    <property type="match status" value="1"/>
</dbReference>
<name>A0A077L5R1_9BACT</name>
<dbReference type="STRING" id="29554.MCAN360_0052"/>
<keyword evidence="8" id="KW-0347">Helicase</keyword>
<evidence type="ECO:0000313" key="8">
    <source>
        <dbReference type="EMBL" id="BAP39347.1"/>
    </source>
</evidence>
<dbReference type="SMART" id="SM00278">
    <property type="entry name" value="HhH1"/>
    <property type="match status" value="2"/>
</dbReference>
<dbReference type="GO" id="GO:0000400">
    <property type="term" value="F:four-way junction DNA binding"/>
    <property type="evidence" value="ECO:0007669"/>
    <property type="project" value="UniProtKB-UniRule"/>
</dbReference>
<comment type="function">
    <text evidence="6">The RuvA-RuvB-RuvC complex processes Holliday junction (HJ) DNA during genetic recombination and DNA repair, while the RuvA-RuvB complex plays an important role in the rescue of blocked DNA replication forks via replication fork reversal (RFR). RuvA specifically binds to HJ cruciform DNA, conferring on it an open structure. The RuvB hexamer acts as an ATP-dependent pump, pulling dsDNA into and through the RuvAB complex. HJ branch migration allows RuvC to scan DNA until it finds its consensus sequence, where it cleaves and resolves the cruciform DNA.</text>
</comment>
<comment type="subcellular location">
    <subcellularLocation>
        <location evidence="6">Cytoplasm</location>
    </subcellularLocation>
</comment>
<keyword evidence="8" id="KW-0378">Hydrolase</keyword>
<dbReference type="GO" id="GO:0006281">
    <property type="term" value="P:DNA repair"/>
    <property type="evidence" value="ECO:0007669"/>
    <property type="project" value="UniProtKB-UniRule"/>
</dbReference>
<keyword evidence="2 6" id="KW-0227">DNA damage</keyword>
<comment type="similarity">
    <text evidence="6">Belongs to the RuvA family.</text>
</comment>
<accession>A0A077L5R1</accession>
<dbReference type="GO" id="GO:0005524">
    <property type="term" value="F:ATP binding"/>
    <property type="evidence" value="ECO:0007669"/>
    <property type="project" value="InterPro"/>
</dbReference>
<comment type="subunit">
    <text evidence="6">Homotetramer. Forms an RuvA(8)-RuvB(12)-Holliday junction (HJ) complex. HJ DNA is sandwiched between 2 RuvA tetramers; dsDNA enters through RuvA and exits via RuvB. An RuvB hexamer assembles on each DNA strand where it exits the tetramer. Each RuvB hexamer is contacted by two RuvA subunits (via domain III) on 2 adjacent RuvB subunits; this complex drives branch migration. In the full resolvosome a probable DNA-RuvA(4)-RuvB(12)-RuvC(2) complex forms which resolves the HJ.</text>
</comment>
<evidence type="ECO:0000313" key="9">
    <source>
        <dbReference type="Proteomes" id="UP000031641"/>
    </source>
</evidence>
<dbReference type="EMBL" id="AP014631">
    <property type="protein sequence ID" value="BAP39347.1"/>
    <property type="molecule type" value="Genomic_DNA"/>
</dbReference>
<dbReference type="HAMAP" id="MF_00031">
    <property type="entry name" value="DNA_HJ_migration_RuvA"/>
    <property type="match status" value="1"/>
</dbReference>
<dbReference type="Proteomes" id="UP000031641">
    <property type="component" value="Chromosome"/>
</dbReference>
<dbReference type="GO" id="GO:0006310">
    <property type="term" value="P:DNA recombination"/>
    <property type="evidence" value="ECO:0007669"/>
    <property type="project" value="UniProtKB-UniRule"/>
</dbReference>
<feature type="region of interest" description="Domain III" evidence="6">
    <location>
        <begin position="150"/>
        <end position="206"/>
    </location>
</feature>
<organism evidence="8 9">
    <name type="scientific">Metamycoplasma canadense</name>
    <dbReference type="NCBI Taxonomy" id="29554"/>
    <lineage>
        <taxon>Bacteria</taxon>
        <taxon>Bacillati</taxon>
        <taxon>Mycoplasmatota</taxon>
        <taxon>Mycoplasmoidales</taxon>
        <taxon>Metamycoplasmataceae</taxon>
        <taxon>Metamycoplasma</taxon>
    </lineage>
</organism>
<evidence type="ECO:0000256" key="5">
    <source>
        <dbReference type="ARBA" id="ARBA00023204"/>
    </source>
</evidence>
<dbReference type="InterPro" id="IPR013849">
    <property type="entry name" value="DNA_helicase_Holl-junc_RuvA_I"/>
</dbReference>
<proteinExistence type="inferred from homology"/>
<dbReference type="KEGG" id="mcan:MCAN360_0052"/>
<keyword evidence="4 6" id="KW-0233">DNA recombination</keyword>
<reference evidence="9" key="1">
    <citation type="journal article" date="2014" name="Genome Announc.">
        <title>Complete Genome Sequence of Mycoplasma canadense Strain HAZ 360_1 from Bovine Mastitic Milk in Japan.</title>
        <authorList>
            <person name="Hata E."/>
        </authorList>
    </citation>
    <scope>NUCLEOTIDE SEQUENCE [LARGE SCALE GENOMIC DNA]</scope>
    <source>
        <strain evidence="9">HAZ360_1</strain>
    </source>
</reference>
<dbReference type="Pfam" id="PF14520">
    <property type="entry name" value="HHH_5"/>
    <property type="match status" value="1"/>
</dbReference>
<dbReference type="Gene3D" id="2.40.50.140">
    <property type="entry name" value="Nucleic acid-binding proteins"/>
    <property type="match status" value="1"/>
</dbReference>
<dbReference type="SUPFAM" id="SSF47781">
    <property type="entry name" value="RuvA domain 2-like"/>
    <property type="match status" value="1"/>
</dbReference>
<dbReference type="AlphaFoldDB" id="A0A077L5R1"/>
<feature type="domain" description="Helix-hairpin-helix DNA-binding motif class 1" evidence="7">
    <location>
        <begin position="104"/>
        <end position="123"/>
    </location>
</feature>
<keyword evidence="9" id="KW-1185">Reference proteome</keyword>
<dbReference type="InterPro" id="IPR003583">
    <property type="entry name" value="Hlx-hairpin-Hlx_DNA-bd_motif"/>
</dbReference>
<comment type="caution">
    <text evidence="6">Lacks conserved residue(s) required for the propagation of feature annotation.</text>
</comment>
<gene>
    <name evidence="6 8" type="primary">ruvA</name>
    <name evidence="8" type="ORF">MCAN360_0052</name>
</gene>
<dbReference type="RefSeq" id="WP_045433160.1">
    <property type="nucleotide sequence ID" value="NZ_AP014631.1"/>
</dbReference>
<dbReference type="GO" id="GO:0048476">
    <property type="term" value="C:Holliday junction resolvase complex"/>
    <property type="evidence" value="ECO:0007669"/>
    <property type="project" value="UniProtKB-UniRule"/>
</dbReference>
<dbReference type="InterPro" id="IPR000085">
    <property type="entry name" value="RuvA"/>
</dbReference>
<evidence type="ECO:0000256" key="2">
    <source>
        <dbReference type="ARBA" id="ARBA00022763"/>
    </source>
</evidence>
<dbReference type="GO" id="GO:0009378">
    <property type="term" value="F:four-way junction helicase activity"/>
    <property type="evidence" value="ECO:0007669"/>
    <property type="project" value="InterPro"/>
</dbReference>
<dbReference type="HOGENOM" id="CLU_087936_1_1_14"/>
<evidence type="ECO:0000256" key="3">
    <source>
        <dbReference type="ARBA" id="ARBA00023125"/>
    </source>
</evidence>
<dbReference type="GO" id="GO:0005737">
    <property type="term" value="C:cytoplasm"/>
    <property type="evidence" value="ECO:0007669"/>
    <property type="project" value="UniProtKB-SubCell"/>
</dbReference>
<dbReference type="Pfam" id="PF01330">
    <property type="entry name" value="RuvA_N"/>
    <property type="match status" value="1"/>
</dbReference>
<feature type="domain" description="Helix-hairpin-helix DNA-binding motif class 1" evidence="7">
    <location>
        <begin position="70"/>
        <end position="89"/>
    </location>
</feature>
<keyword evidence="3 6" id="KW-0238">DNA-binding</keyword>
<evidence type="ECO:0000256" key="1">
    <source>
        <dbReference type="ARBA" id="ARBA00022490"/>
    </source>
</evidence>
<evidence type="ECO:0000259" key="7">
    <source>
        <dbReference type="SMART" id="SM00278"/>
    </source>
</evidence>
<sequence>MTIYLYGKIVHTNTNYLILDHNGSGELIYVPQINRFKTGEVRKIFIFQIINEYNKITYGFDNFKEMVIFEDLISIQGLGPKTAISILNEGWENIINYIASSNKEMLTKIPYVSAKIANAILLTFKEKYIKFISKMNENELEKFNKTSKLNSNLKEFEETMKMLGFKNNQIKLALENMELTNNIEESVEMAIKIISQKHNESRIQSQ</sequence>
<keyword evidence="8" id="KW-0547">Nucleotide-binding</keyword>
<keyword evidence="5 6" id="KW-0234">DNA repair</keyword>
<comment type="domain">
    <text evidence="6">Has three domains with a flexible linker between the domains II and III and assumes an 'L' shape. Domain III is highly mobile and contacts RuvB.</text>
</comment>
<dbReference type="InterPro" id="IPR010994">
    <property type="entry name" value="RuvA_2-like"/>
</dbReference>
<keyword evidence="1 6" id="KW-0963">Cytoplasm</keyword>
<dbReference type="InterPro" id="IPR012340">
    <property type="entry name" value="NA-bd_OB-fold"/>
</dbReference>